<dbReference type="SUPFAM" id="SSF117892">
    <property type="entry name" value="Band 7/SPFH domain"/>
    <property type="match status" value="1"/>
</dbReference>
<sequence>MEPTGLIVVAVIALLVIVVVAKALMVVPQSQSAVIERLGRFRMVAGPGLNFLVPFLDKVRAKVDLREQVVSFPPQPVITQDNLTVSIDTVVYFQVTDSRAAVYEISNYIVGVEQLTTTTLRNLVGGMSLEDALTSRDQTNQQLRGVLDEATGRWGIRVARVELKAIDPPPSIQDSMEKQMRADREKRAMVLTAEGERESAIKTAEGQKQSQILAAEGSKQASILSAEAERQSRILRAQGERAARYLQAQGQAKAIEKVFAAIKAGKPTPEVLAYQYLQTLPQMAQGDANKVWMIPSEYGQALEGFARKLGAPGEDGVFRYEPPKDDDTEMPPLEDEEVASWFDTKSDPSVAEAVREAEKVARQEVGPLHGTQQAPTPPPAALQALGGGASSPAQPEAAEKDEAPELPPVPPAQPAAPTPPPQQAPQQQPPAGPSGGNPGQQPPQQGPQAGGPPPRQQ</sequence>
<dbReference type="PANTHER" id="PTHR43327:SF10">
    <property type="entry name" value="STOMATIN-LIKE PROTEIN 2, MITOCHONDRIAL"/>
    <property type="match status" value="1"/>
</dbReference>
<keyword evidence="2" id="KW-0472">Membrane</keyword>
<feature type="compositionally biased region" description="Pro residues" evidence="1">
    <location>
        <begin position="405"/>
        <end position="432"/>
    </location>
</feature>
<organism evidence="4 5">
    <name type="scientific">Prauserella halophila</name>
    <dbReference type="NCBI Taxonomy" id="185641"/>
    <lineage>
        <taxon>Bacteria</taxon>
        <taxon>Bacillati</taxon>
        <taxon>Actinomycetota</taxon>
        <taxon>Actinomycetes</taxon>
        <taxon>Pseudonocardiales</taxon>
        <taxon>Pseudonocardiaceae</taxon>
        <taxon>Prauserella</taxon>
    </lineage>
</organism>
<dbReference type="SMART" id="SM00244">
    <property type="entry name" value="PHB"/>
    <property type="match status" value="1"/>
</dbReference>
<evidence type="ECO:0000313" key="5">
    <source>
        <dbReference type="Proteomes" id="UP001500653"/>
    </source>
</evidence>
<dbReference type="InterPro" id="IPR001972">
    <property type="entry name" value="Stomatin_HflK_fam"/>
</dbReference>
<evidence type="ECO:0000259" key="3">
    <source>
        <dbReference type="SMART" id="SM00244"/>
    </source>
</evidence>
<dbReference type="Gene3D" id="3.30.479.30">
    <property type="entry name" value="Band 7 domain"/>
    <property type="match status" value="1"/>
</dbReference>
<reference evidence="5" key="1">
    <citation type="journal article" date="2019" name="Int. J. Syst. Evol. Microbiol.">
        <title>The Global Catalogue of Microorganisms (GCM) 10K type strain sequencing project: providing services to taxonomists for standard genome sequencing and annotation.</title>
        <authorList>
            <consortium name="The Broad Institute Genomics Platform"/>
            <consortium name="The Broad Institute Genome Sequencing Center for Infectious Disease"/>
            <person name="Wu L."/>
            <person name="Ma J."/>
        </authorList>
    </citation>
    <scope>NUCLEOTIDE SEQUENCE [LARGE SCALE GENOMIC DNA]</scope>
    <source>
        <strain evidence="5">JCM 13023</strain>
    </source>
</reference>
<protein>
    <recommendedName>
        <fullName evidence="3">Band 7 domain-containing protein</fullName>
    </recommendedName>
</protein>
<comment type="caution">
    <text evidence="4">The sequence shown here is derived from an EMBL/GenBank/DDBJ whole genome shotgun (WGS) entry which is preliminary data.</text>
</comment>
<dbReference type="InterPro" id="IPR001107">
    <property type="entry name" value="Band_7"/>
</dbReference>
<dbReference type="CDD" id="cd08829">
    <property type="entry name" value="SPFH_paraslipin"/>
    <property type="match status" value="1"/>
</dbReference>
<dbReference type="EMBL" id="BAAALN010000002">
    <property type="protein sequence ID" value="GAA1227192.1"/>
    <property type="molecule type" value="Genomic_DNA"/>
</dbReference>
<dbReference type="InterPro" id="IPR050710">
    <property type="entry name" value="Band7/mec-2_domain"/>
</dbReference>
<dbReference type="InterPro" id="IPR036013">
    <property type="entry name" value="Band_7/SPFH_dom_sf"/>
</dbReference>
<keyword evidence="2" id="KW-0812">Transmembrane</keyword>
<feature type="region of interest" description="Disordered" evidence="1">
    <location>
        <begin position="341"/>
        <end position="457"/>
    </location>
</feature>
<feature type="transmembrane region" description="Helical" evidence="2">
    <location>
        <begin position="6"/>
        <end position="27"/>
    </location>
</feature>
<dbReference type="PRINTS" id="PR00721">
    <property type="entry name" value="STOMATIN"/>
</dbReference>
<name>A0ABP4GKW3_9PSEU</name>
<proteinExistence type="predicted"/>
<feature type="compositionally biased region" description="Basic and acidic residues" evidence="1">
    <location>
        <begin position="353"/>
        <end position="362"/>
    </location>
</feature>
<feature type="compositionally biased region" description="Basic and acidic residues" evidence="1">
    <location>
        <begin position="316"/>
        <end position="325"/>
    </location>
</feature>
<dbReference type="Pfam" id="PF01145">
    <property type="entry name" value="Band_7"/>
    <property type="match status" value="1"/>
</dbReference>
<accession>A0ABP4GKW3</accession>
<feature type="compositionally biased region" description="Pro residues" evidence="1">
    <location>
        <begin position="440"/>
        <end position="457"/>
    </location>
</feature>
<feature type="domain" description="Band 7" evidence="3">
    <location>
        <begin position="22"/>
        <end position="180"/>
    </location>
</feature>
<keyword evidence="5" id="KW-1185">Reference proteome</keyword>
<dbReference type="Proteomes" id="UP001500653">
    <property type="component" value="Unassembled WGS sequence"/>
</dbReference>
<evidence type="ECO:0000313" key="4">
    <source>
        <dbReference type="EMBL" id="GAA1227192.1"/>
    </source>
</evidence>
<gene>
    <name evidence="4" type="ORF">GCM10009676_06670</name>
</gene>
<evidence type="ECO:0000256" key="1">
    <source>
        <dbReference type="SAM" id="MobiDB-lite"/>
    </source>
</evidence>
<feature type="region of interest" description="Disordered" evidence="1">
    <location>
        <begin position="313"/>
        <end position="332"/>
    </location>
</feature>
<keyword evidence="2" id="KW-1133">Transmembrane helix</keyword>
<dbReference type="PANTHER" id="PTHR43327">
    <property type="entry name" value="STOMATIN-LIKE PROTEIN 2, MITOCHONDRIAL"/>
    <property type="match status" value="1"/>
</dbReference>
<evidence type="ECO:0000256" key="2">
    <source>
        <dbReference type="SAM" id="Phobius"/>
    </source>
</evidence>